<gene>
    <name evidence="3" type="ORF">CXZ10_20170</name>
</gene>
<feature type="domain" description="GIY-YIG" evidence="2">
    <location>
        <begin position="2"/>
        <end position="78"/>
    </location>
</feature>
<dbReference type="InterPro" id="IPR000305">
    <property type="entry name" value="GIY-YIG_endonuc"/>
</dbReference>
<name>A0A1I4V8B8_9HYPH</name>
<sequence>MKAGWVYIVTNKPQGVLYIGVTSDLEGRIWEHRNHIYRGFTDSYNCTRLVWYEDCGDITEAIHRENRLKFWKRAWKIRLIEEMNPGWDDLFETIMS</sequence>
<dbReference type="SUPFAM" id="SSF82771">
    <property type="entry name" value="GIY-YIG endonuclease"/>
    <property type="match status" value="1"/>
</dbReference>
<comment type="similarity">
    <text evidence="1">Belongs to the UPF0213 family.</text>
</comment>
<dbReference type="PANTHER" id="PTHR34477">
    <property type="entry name" value="UPF0213 PROTEIN YHBQ"/>
    <property type="match status" value="1"/>
</dbReference>
<dbReference type="InterPro" id="IPR050190">
    <property type="entry name" value="UPF0213_domain"/>
</dbReference>
<dbReference type="OrthoDB" id="287318at2"/>
<dbReference type="EMBL" id="PJNW01000019">
    <property type="protein sequence ID" value="PKR87365.1"/>
    <property type="molecule type" value="Genomic_DNA"/>
</dbReference>
<dbReference type="RefSeq" id="WP_101291176.1">
    <property type="nucleotide sequence ID" value="NZ_FOUQ01000010.1"/>
</dbReference>
<dbReference type="Gene3D" id="3.40.1440.10">
    <property type="entry name" value="GIY-YIG endonuclease"/>
    <property type="match status" value="1"/>
</dbReference>
<dbReference type="PROSITE" id="PS50164">
    <property type="entry name" value="GIY_YIG"/>
    <property type="match status" value="1"/>
</dbReference>
<dbReference type="Pfam" id="PF01541">
    <property type="entry name" value="GIY-YIG"/>
    <property type="match status" value="1"/>
</dbReference>
<dbReference type="SMART" id="SM00465">
    <property type="entry name" value="GIYc"/>
    <property type="match status" value="1"/>
</dbReference>
<evidence type="ECO:0000313" key="4">
    <source>
        <dbReference type="Proteomes" id="UP000233491"/>
    </source>
</evidence>
<evidence type="ECO:0000313" key="3">
    <source>
        <dbReference type="EMBL" id="PKR87365.1"/>
    </source>
</evidence>
<protein>
    <recommendedName>
        <fullName evidence="2">GIY-YIG domain-containing protein</fullName>
    </recommendedName>
</protein>
<evidence type="ECO:0000259" key="2">
    <source>
        <dbReference type="PROSITE" id="PS50164"/>
    </source>
</evidence>
<accession>A0A1I4V8B8</accession>
<dbReference type="AlphaFoldDB" id="A0A1I4V8B8"/>
<organism evidence="3 4">
    <name type="scientific">Pleomorphomonas diazotrophica</name>
    <dbReference type="NCBI Taxonomy" id="1166257"/>
    <lineage>
        <taxon>Bacteria</taxon>
        <taxon>Pseudomonadati</taxon>
        <taxon>Pseudomonadota</taxon>
        <taxon>Alphaproteobacteria</taxon>
        <taxon>Hyphomicrobiales</taxon>
        <taxon>Pleomorphomonadaceae</taxon>
        <taxon>Pleomorphomonas</taxon>
    </lineage>
</organism>
<comment type="caution">
    <text evidence="3">The sequence shown here is derived from an EMBL/GenBank/DDBJ whole genome shotgun (WGS) entry which is preliminary data.</text>
</comment>
<dbReference type="PANTHER" id="PTHR34477:SF5">
    <property type="entry name" value="BSL5627 PROTEIN"/>
    <property type="match status" value="1"/>
</dbReference>
<keyword evidence="4" id="KW-1185">Reference proteome</keyword>
<evidence type="ECO:0000256" key="1">
    <source>
        <dbReference type="ARBA" id="ARBA00007435"/>
    </source>
</evidence>
<reference evidence="3 4" key="1">
    <citation type="submission" date="2017-12" db="EMBL/GenBank/DDBJ databases">
        <title>Anaerobic carbon monoxide metabolism by Pleomorphomonas carboxyditropha sp. nov., a new mesophilic hydrogenogenic carboxidotroph.</title>
        <authorList>
            <person name="Esquivel-Elizondo S."/>
            <person name="Krajmalnik-Brown R."/>
        </authorList>
    </citation>
    <scope>NUCLEOTIDE SEQUENCE [LARGE SCALE GENOMIC DNA]</scope>
    <source>
        <strain evidence="3 4">R5-392</strain>
    </source>
</reference>
<proteinExistence type="inferred from homology"/>
<dbReference type="CDD" id="cd10448">
    <property type="entry name" value="GIY-YIG_unchar_3"/>
    <property type="match status" value="1"/>
</dbReference>
<dbReference type="Proteomes" id="UP000233491">
    <property type="component" value="Unassembled WGS sequence"/>
</dbReference>
<dbReference type="InterPro" id="IPR035901">
    <property type="entry name" value="GIY-YIG_endonuc_sf"/>
</dbReference>